<feature type="compositionally biased region" description="Polar residues" evidence="11">
    <location>
        <begin position="106"/>
        <end position="116"/>
    </location>
</feature>
<dbReference type="CDD" id="cd03702">
    <property type="entry name" value="IF2_mtIF2_II"/>
    <property type="match status" value="1"/>
</dbReference>
<dbReference type="FunFam" id="3.40.50.10050:FF:000001">
    <property type="entry name" value="Translation initiation factor IF-2"/>
    <property type="match status" value="1"/>
</dbReference>
<keyword evidence="6" id="KW-0809">Transit peptide</keyword>
<name>A0A067MN99_BOTB1</name>
<keyword evidence="14" id="KW-1185">Reference proteome</keyword>
<comment type="subcellular location">
    <subcellularLocation>
        <location evidence="1">Mitochondrion</location>
    </subcellularLocation>
</comment>
<dbReference type="SUPFAM" id="SSF50447">
    <property type="entry name" value="Translation proteins"/>
    <property type="match status" value="2"/>
</dbReference>
<dbReference type="NCBIfam" id="TIGR00487">
    <property type="entry name" value="IF-2"/>
    <property type="match status" value="1"/>
</dbReference>
<dbReference type="SUPFAM" id="SSF52540">
    <property type="entry name" value="P-loop containing nucleoside triphosphate hydrolases"/>
    <property type="match status" value="1"/>
</dbReference>
<dbReference type="InterPro" id="IPR044145">
    <property type="entry name" value="IF2_II"/>
</dbReference>
<evidence type="ECO:0000313" key="14">
    <source>
        <dbReference type="Proteomes" id="UP000027195"/>
    </source>
</evidence>
<dbReference type="Pfam" id="PF00009">
    <property type="entry name" value="GTP_EFTU"/>
    <property type="match status" value="1"/>
</dbReference>
<dbReference type="CDD" id="cd03692">
    <property type="entry name" value="mtIF2_IVc"/>
    <property type="match status" value="1"/>
</dbReference>
<dbReference type="PANTHER" id="PTHR43381:SF20">
    <property type="entry name" value="TRANSLATION INITIATION FACTOR IF-2, MITOCHONDRIAL"/>
    <property type="match status" value="1"/>
</dbReference>
<dbReference type="GO" id="GO:0003924">
    <property type="term" value="F:GTPase activity"/>
    <property type="evidence" value="ECO:0007669"/>
    <property type="project" value="InterPro"/>
</dbReference>
<keyword evidence="5" id="KW-0648">Protein biosynthesis</keyword>
<dbReference type="AlphaFoldDB" id="A0A067MN99"/>
<dbReference type="InterPro" id="IPR005225">
    <property type="entry name" value="Small_GTP-bd"/>
</dbReference>
<keyword evidence="4" id="KW-0547">Nucleotide-binding</keyword>
<gene>
    <name evidence="13" type="ORF">BOTBODRAFT_64856</name>
</gene>
<dbReference type="PROSITE" id="PS51722">
    <property type="entry name" value="G_TR_2"/>
    <property type="match status" value="1"/>
</dbReference>
<organism evidence="13 14">
    <name type="scientific">Botryobasidium botryosum (strain FD-172 SS1)</name>
    <dbReference type="NCBI Taxonomy" id="930990"/>
    <lineage>
        <taxon>Eukaryota</taxon>
        <taxon>Fungi</taxon>
        <taxon>Dikarya</taxon>
        <taxon>Basidiomycota</taxon>
        <taxon>Agaricomycotina</taxon>
        <taxon>Agaricomycetes</taxon>
        <taxon>Cantharellales</taxon>
        <taxon>Botryobasidiaceae</taxon>
        <taxon>Botryobasidium</taxon>
    </lineage>
</organism>
<comment type="similarity">
    <text evidence="2">Belongs to the TRAFAC class translation factor GTPase superfamily. Classic translation factor GTPase family. IF-2 subfamily.</text>
</comment>
<keyword evidence="3" id="KW-0396">Initiation factor</keyword>
<dbReference type="HAMAP" id="MF_00100_B">
    <property type="entry name" value="IF_2_B"/>
    <property type="match status" value="1"/>
</dbReference>
<keyword evidence="7" id="KW-0496">Mitochondrion</keyword>
<dbReference type="Pfam" id="PF11987">
    <property type="entry name" value="IF-2"/>
    <property type="match status" value="1"/>
</dbReference>
<dbReference type="InterPro" id="IPR027417">
    <property type="entry name" value="P-loop_NTPase"/>
</dbReference>
<dbReference type="InterPro" id="IPR023115">
    <property type="entry name" value="TIF_IF2_dom3"/>
</dbReference>
<evidence type="ECO:0000313" key="13">
    <source>
        <dbReference type="EMBL" id="KDQ16200.1"/>
    </source>
</evidence>
<keyword evidence="8" id="KW-0342">GTP-binding</keyword>
<evidence type="ECO:0000256" key="6">
    <source>
        <dbReference type="ARBA" id="ARBA00022946"/>
    </source>
</evidence>
<evidence type="ECO:0000256" key="11">
    <source>
        <dbReference type="SAM" id="MobiDB-lite"/>
    </source>
</evidence>
<feature type="domain" description="Tr-type G" evidence="12">
    <location>
        <begin position="298"/>
        <end position="471"/>
    </location>
</feature>
<dbReference type="InterPro" id="IPR000795">
    <property type="entry name" value="T_Tr_GTP-bd_dom"/>
</dbReference>
<dbReference type="SUPFAM" id="SSF52156">
    <property type="entry name" value="Initiation factor IF2/eIF5b, domain 3"/>
    <property type="match status" value="1"/>
</dbReference>
<proteinExistence type="inferred from homology"/>
<feature type="compositionally biased region" description="Polar residues" evidence="11">
    <location>
        <begin position="18"/>
        <end position="39"/>
    </location>
</feature>
<feature type="compositionally biased region" description="Low complexity" evidence="11">
    <location>
        <begin position="1"/>
        <end position="12"/>
    </location>
</feature>
<dbReference type="GO" id="GO:0005739">
    <property type="term" value="C:mitochondrion"/>
    <property type="evidence" value="ECO:0007669"/>
    <property type="project" value="UniProtKB-SubCell"/>
</dbReference>
<feature type="region of interest" description="Disordered" evidence="11">
    <location>
        <begin position="591"/>
        <end position="614"/>
    </location>
</feature>
<dbReference type="STRING" id="930990.A0A067MN99"/>
<dbReference type="FunFam" id="3.40.50.300:FF:000019">
    <property type="entry name" value="Translation initiation factor IF-2"/>
    <property type="match status" value="1"/>
</dbReference>
<dbReference type="GO" id="GO:0005525">
    <property type="term" value="F:GTP binding"/>
    <property type="evidence" value="ECO:0007669"/>
    <property type="project" value="UniProtKB-KW"/>
</dbReference>
<evidence type="ECO:0000256" key="3">
    <source>
        <dbReference type="ARBA" id="ARBA00022540"/>
    </source>
</evidence>
<protein>
    <recommendedName>
        <fullName evidence="10">Translation initiation factor IF-2, mitochondrial</fullName>
    </recommendedName>
</protein>
<sequence>MSAAARASAASRAVREGVSSTLRGGSTSHAAPQLSSSVLSLGKKWTPAPPQKDRVDLPHPRRNGNYSVSGEPSRPPPRNWSRASPPQEGQRDNRDRPWSTQPPPRNGQSRQGSFPRQQHQHQHQQRPWADRNEPFRREGQLQRQPLQPRFQTPIEHVKELDSQDSTNSRRLRPKGKGGLIDQLREDSKSEQPHPGNHLLLQRPKKPRVVHLKKMQKDVFIPSSISVAHLSRVLNVRQEWLQRRMRKIGMDDVGYDHILNSDDASLLAMEFDCNPIVNDEAAFDVYPSALPADPSSLPLRPPVVTIMGHVDHGKTTLLDTLRSTSVAASEAGGITQHIGAFSVPVSDSSITFLDTPGHAAFTAMRARGAGVTDIIVLVVAADDGVMPQTKEVIELAKGDGSGEGVGLVVAINKCDKPGVDVNKIKLSLLSAGVQLEEFGGDVPAVEVSGLTGKGLDTLVETISAVAEVRELRARAEGNAEGYVLESRVDKGKGPVATVLVLRGSLAPGLHILAGTSWARVRQMTDSSGAVLRTAGPGTPVIVSGWKELPSAGDEVLAASESDIKKAVTNRKRKVEANALKADVEALNDVRREAREEERMSASAKEEREKEKGKEEGPKELRLIIKGDVSGTVEAVVGVLQGIGNKIAQVKIVHSSVGDVTDSDVALAKAVNGMVVGFSVKAPPKILSTANSLSVPVYTESVIYRLMEEIRTRVAALLPVTIEKHVVGEANVQQVFEIKLKGKDTIHIAGCRVGNGLLQKDKKVRVIRGNQEVYDGPLVTLKQVKKDITEARKGTECGIGLDSFKDIKEGDLIQCYQVIQKPGVL</sequence>
<dbReference type="FunCoup" id="A0A067MN99">
    <property type="interactions" value="457"/>
</dbReference>
<dbReference type="InterPro" id="IPR036925">
    <property type="entry name" value="TIF_IF2_dom3_sf"/>
</dbReference>
<dbReference type="OrthoDB" id="361630at2759"/>
<dbReference type="Gene3D" id="3.40.50.10050">
    <property type="entry name" value="Translation initiation factor IF- 2, domain 3"/>
    <property type="match status" value="1"/>
</dbReference>
<evidence type="ECO:0000256" key="4">
    <source>
        <dbReference type="ARBA" id="ARBA00022741"/>
    </source>
</evidence>
<reference evidence="14" key="1">
    <citation type="journal article" date="2014" name="Proc. Natl. Acad. Sci. U.S.A.">
        <title>Extensive sampling of basidiomycete genomes demonstrates inadequacy of the white-rot/brown-rot paradigm for wood decay fungi.</title>
        <authorList>
            <person name="Riley R."/>
            <person name="Salamov A.A."/>
            <person name="Brown D.W."/>
            <person name="Nagy L.G."/>
            <person name="Floudas D."/>
            <person name="Held B.W."/>
            <person name="Levasseur A."/>
            <person name="Lombard V."/>
            <person name="Morin E."/>
            <person name="Otillar R."/>
            <person name="Lindquist E.A."/>
            <person name="Sun H."/>
            <person name="LaButti K.M."/>
            <person name="Schmutz J."/>
            <person name="Jabbour D."/>
            <person name="Luo H."/>
            <person name="Baker S.E."/>
            <person name="Pisabarro A.G."/>
            <person name="Walton J.D."/>
            <person name="Blanchette R.A."/>
            <person name="Henrissat B."/>
            <person name="Martin F."/>
            <person name="Cullen D."/>
            <person name="Hibbett D.S."/>
            <person name="Grigoriev I.V."/>
        </authorList>
    </citation>
    <scope>NUCLEOTIDE SEQUENCE [LARGE SCALE GENOMIC DNA]</scope>
    <source>
        <strain evidence="14">FD-172 SS1</strain>
    </source>
</reference>
<evidence type="ECO:0000256" key="2">
    <source>
        <dbReference type="ARBA" id="ARBA00007733"/>
    </source>
</evidence>
<evidence type="ECO:0000259" key="12">
    <source>
        <dbReference type="PROSITE" id="PS51722"/>
    </source>
</evidence>
<feature type="compositionally biased region" description="Basic and acidic residues" evidence="11">
    <location>
        <begin position="128"/>
        <end position="140"/>
    </location>
</feature>
<dbReference type="EMBL" id="KL198028">
    <property type="protein sequence ID" value="KDQ16200.1"/>
    <property type="molecule type" value="Genomic_DNA"/>
</dbReference>
<comment type="function">
    <text evidence="9">One of the essential components for the initiation of protein synthesis. Protects formylmethionyl-tRNA from spontaneous hydrolysis and promotes its binding to the 30S ribosomal subunits. Also involved in the hydrolysis of GTP during the formation of the 70S ribosomal complex.</text>
</comment>
<evidence type="ECO:0000256" key="9">
    <source>
        <dbReference type="ARBA" id="ARBA00025162"/>
    </source>
</evidence>
<dbReference type="InParanoid" id="A0A067MN99"/>
<evidence type="ECO:0000256" key="10">
    <source>
        <dbReference type="ARBA" id="ARBA00044200"/>
    </source>
</evidence>
<dbReference type="FunFam" id="2.40.30.10:FF:000008">
    <property type="entry name" value="Translation initiation factor IF-2"/>
    <property type="match status" value="1"/>
</dbReference>
<feature type="region of interest" description="Disordered" evidence="11">
    <location>
        <begin position="1"/>
        <end position="179"/>
    </location>
</feature>
<evidence type="ECO:0000256" key="1">
    <source>
        <dbReference type="ARBA" id="ARBA00004173"/>
    </source>
</evidence>
<accession>A0A067MN99</accession>
<dbReference type="Gene3D" id="3.40.50.300">
    <property type="entry name" value="P-loop containing nucleotide triphosphate hydrolases"/>
    <property type="match status" value="1"/>
</dbReference>
<dbReference type="NCBIfam" id="TIGR00231">
    <property type="entry name" value="small_GTP"/>
    <property type="match status" value="1"/>
</dbReference>
<dbReference type="HOGENOM" id="CLU_006301_5_1_1"/>
<dbReference type="PANTHER" id="PTHR43381">
    <property type="entry name" value="TRANSLATION INITIATION FACTOR IF-2-RELATED"/>
    <property type="match status" value="1"/>
</dbReference>
<dbReference type="InterPro" id="IPR009000">
    <property type="entry name" value="Transl_B-barrel_sf"/>
</dbReference>
<evidence type="ECO:0000256" key="5">
    <source>
        <dbReference type="ARBA" id="ARBA00022917"/>
    </source>
</evidence>
<dbReference type="GO" id="GO:0003743">
    <property type="term" value="F:translation initiation factor activity"/>
    <property type="evidence" value="ECO:0007669"/>
    <property type="project" value="UniProtKB-KW"/>
</dbReference>
<dbReference type="Gene3D" id="2.40.30.10">
    <property type="entry name" value="Translation factors"/>
    <property type="match status" value="2"/>
</dbReference>
<dbReference type="InterPro" id="IPR053905">
    <property type="entry name" value="EF-G-like_DII"/>
</dbReference>
<dbReference type="CDD" id="cd01887">
    <property type="entry name" value="IF2_eIF5B"/>
    <property type="match status" value="1"/>
</dbReference>
<evidence type="ECO:0000256" key="8">
    <source>
        <dbReference type="ARBA" id="ARBA00023134"/>
    </source>
</evidence>
<dbReference type="InterPro" id="IPR015760">
    <property type="entry name" value="TIF_IF2"/>
</dbReference>
<evidence type="ECO:0000256" key="7">
    <source>
        <dbReference type="ARBA" id="ARBA00023128"/>
    </source>
</evidence>
<dbReference type="InterPro" id="IPR000178">
    <property type="entry name" value="TF_IF2_bacterial-like"/>
</dbReference>
<dbReference type="Proteomes" id="UP000027195">
    <property type="component" value="Unassembled WGS sequence"/>
</dbReference>
<dbReference type="Pfam" id="PF22042">
    <property type="entry name" value="EF-G_D2"/>
    <property type="match status" value="1"/>
</dbReference>